<proteinExistence type="predicted"/>
<accession>A0A151ZJN0</accession>
<protein>
    <recommendedName>
        <fullName evidence="3">F-box domain-containing protein</fullName>
    </recommendedName>
</protein>
<sequence length="564" mass="65248">MILPNYIVSGILEYLVNQPRDLTHLLEIFSKVTLVSKQWSREIVPMVKVPYITTLYSSSNILMTHWANLANRYNIYYRIRLYPHLNTGEVQPFNNNVYSLDSVKQYKAEYTQRYKNLKKISFSIYSDNLNNNLELLSNNDGISYQLKYLTPRDIGYSQLPQHLLESICNKNIYKGFTSISTKIPKIDKQSVPIINYTLTSIILYSVEIHEDTLCHLLETTPNLKNIYLDDVTLLNGVPLDNALERIGKIKFQNLHKFYLNSKSAHIQSIIYLLNSISAKEVTTKFQIINFDSVDQVLKSEINNSCISIFTFNTLNFNGPSAEKLKDFHYFRNWKDKSMLKNIKVQKDMLYLVSQNLRDMKCLHTIYITEISSSGNQQYFDNIIEMNLPNLRNIILAPSIHKHSTYSKLVLTSEVLLKNNHIAYVSIHDLTFEECIGLLNCRHKSLTKLCCSLVPHNGDMNLFVKCIQENSTITYLDIFGGVVSRNIYNLFDAFVEILNVNRTLESLSLSDDSFTVPKLTQQHYNQFKVIISQNSVIKKIYTPTDSSNELCSKLNQLFMKNSICR</sequence>
<dbReference type="AlphaFoldDB" id="A0A151ZJN0"/>
<reference evidence="1 2" key="1">
    <citation type="submission" date="2015-12" db="EMBL/GenBank/DDBJ databases">
        <title>Dictyostelia acquired genes for synthesis and detection of signals that induce cell-type specialization by lateral gene transfer from prokaryotes.</title>
        <authorList>
            <person name="Gloeckner G."/>
            <person name="Schaap P."/>
        </authorList>
    </citation>
    <scope>NUCLEOTIDE SEQUENCE [LARGE SCALE GENOMIC DNA]</scope>
    <source>
        <strain evidence="1 2">TK</strain>
    </source>
</reference>
<evidence type="ECO:0000313" key="2">
    <source>
        <dbReference type="Proteomes" id="UP000076078"/>
    </source>
</evidence>
<name>A0A151ZJN0_TIELA</name>
<gene>
    <name evidence="1" type="ORF">DLAC_04370</name>
</gene>
<evidence type="ECO:0000313" key="1">
    <source>
        <dbReference type="EMBL" id="KYQ94090.1"/>
    </source>
</evidence>
<dbReference type="Proteomes" id="UP000076078">
    <property type="component" value="Unassembled WGS sequence"/>
</dbReference>
<organism evidence="1 2">
    <name type="scientific">Tieghemostelium lacteum</name>
    <name type="common">Slime mold</name>
    <name type="synonym">Dictyostelium lacteum</name>
    <dbReference type="NCBI Taxonomy" id="361077"/>
    <lineage>
        <taxon>Eukaryota</taxon>
        <taxon>Amoebozoa</taxon>
        <taxon>Evosea</taxon>
        <taxon>Eumycetozoa</taxon>
        <taxon>Dictyostelia</taxon>
        <taxon>Dictyosteliales</taxon>
        <taxon>Raperosteliaceae</taxon>
        <taxon>Tieghemostelium</taxon>
    </lineage>
</organism>
<keyword evidence="2" id="KW-1185">Reference proteome</keyword>
<dbReference type="EMBL" id="LODT01000022">
    <property type="protein sequence ID" value="KYQ94090.1"/>
    <property type="molecule type" value="Genomic_DNA"/>
</dbReference>
<comment type="caution">
    <text evidence="1">The sequence shown here is derived from an EMBL/GenBank/DDBJ whole genome shotgun (WGS) entry which is preliminary data.</text>
</comment>
<evidence type="ECO:0008006" key="3">
    <source>
        <dbReference type="Google" id="ProtNLM"/>
    </source>
</evidence>
<dbReference type="InParanoid" id="A0A151ZJN0"/>